<reference evidence="6" key="1">
    <citation type="submission" date="2021-03" db="EMBL/GenBank/DDBJ databases">
        <title>Antimicrobial resistance genes in bacteria isolated from Japanese honey, and their potential for conferring macrolide and lincosamide resistance in the American foulbrood pathogen Paenibacillus larvae.</title>
        <authorList>
            <person name="Okamoto M."/>
            <person name="Kumagai M."/>
            <person name="Kanamori H."/>
            <person name="Takamatsu D."/>
        </authorList>
    </citation>
    <scope>NUCLEOTIDE SEQUENCE</scope>
    <source>
        <strain evidence="6">J2TS6</strain>
    </source>
</reference>
<keyword evidence="4" id="KW-0472">Membrane</keyword>
<feature type="compositionally biased region" description="Basic and acidic residues" evidence="3">
    <location>
        <begin position="167"/>
        <end position="177"/>
    </location>
</feature>
<feature type="region of interest" description="Disordered" evidence="3">
    <location>
        <begin position="141"/>
        <end position="324"/>
    </location>
</feature>
<dbReference type="Proteomes" id="UP000679779">
    <property type="component" value="Unassembled WGS sequence"/>
</dbReference>
<keyword evidence="4" id="KW-0812">Transmembrane</keyword>
<feature type="transmembrane region" description="Helical" evidence="4">
    <location>
        <begin position="108"/>
        <end position="130"/>
    </location>
</feature>
<evidence type="ECO:0000259" key="5">
    <source>
        <dbReference type="Pfam" id="PF13490"/>
    </source>
</evidence>
<feature type="domain" description="Putative zinc-finger" evidence="5">
    <location>
        <begin position="3"/>
        <end position="36"/>
    </location>
</feature>
<dbReference type="EMBL" id="BORQ01000008">
    <property type="protein sequence ID" value="GIO34123.1"/>
    <property type="molecule type" value="Genomic_DNA"/>
</dbReference>
<evidence type="ECO:0000256" key="2">
    <source>
        <dbReference type="ARBA" id="ARBA00024438"/>
    </source>
</evidence>
<dbReference type="InterPro" id="IPR041916">
    <property type="entry name" value="Anti_sigma_zinc_sf"/>
</dbReference>
<accession>A0A920CDS9</accession>
<dbReference type="RefSeq" id="WP_160043383.1">
    <property type="nucleotide sequence ID" value="NZ_BORQ01000008.1"/>
</dbReference>
<dbReference type="Pfam" id="PF13490">
    <property type="entry name" value="zf-HC2"/>
    <property type="match status" value="1"/>
</dbReference>
<sequence length="415" mass="43980">MKCPEVVEWMHRYLDYDLSEEETVQLYEHLKHCPECTETFRMLKSLSRDLEDLPKVTPKFSIVDAIMPQLDAIDQARQEKSASREEAPAEMVPVPARQVRNSKFRNSVAGRTAIGAAAAMVILGVAIYSYPQKHLSTAEEPAFKAAEQKTAGSAATSADSSQGSGGERQDLEPKREMLYSAEPGNTPAEDDAAASAGGASELKSADTSSSDRAEKEQPVQSEAPSDKVNPEASRSADAKTDAKTDAKAPDESVSASQKGAPAEKPKEKQDPAQKPADDTANLDKATAAGNTGGDGGASQDGAQGQANETGDPAQEKSLADEKVSMGISALKTPAAQINSPDGKYVASVEDNKLVIYAVSDQESQKKAVKTIDLQGSWVSGVWSADGTVFTYQTADDQGTATSRTYRVEDSAASNP</sequence>
<protein>
    <recommendedName>
        <fullName evidence="2">Anti-sigma-W factor RsiW</fullName>
    </recommendedName>
</protein>
<evidence type="ECO:0000313" key="6">
    <source>
        <dbReference type="EMBL" id="GIO34123.1"/>
    </source>
</evidence>
<feature type="compositionally biased region" description="Basic and acidic residues" evidence="3">
    <location>
        <begin position="224"/>
        <end position="250"/>
    </location>
</feature>
<feature type="compositionally biased region" description="Basic and acidic residues" evidence="3">
    <location>
        <begin position="313"/>
        <end position="323"/>
    </location>
</feature>
<feature type="compositionally biased region" description="Basic and acidic residues" evidence="3">
    <location>
        <begin position="261"/>
        <end position="277"/>
    </location>
</feature>
<name>A0A920CDS9_9BACL</name>
<gene>
    <name evidence="6" type="ORF">J2TS6_52640</name>
</gene>
<keyword evidence="7" id="KW-1185">Reference proteome</keyword>
<comment type="caution">
    <text evidence="6">The sequence shown here is derived from an EMBL/GenBank/DDBJ whole genome shotgun (WGS) entry which is preliminary data.</text>
</comment>
<dbReference type="SUPFAM" id="SSF82171">
    <property type="entry name" value="DPP6 N-terminal domain-like"/>
    <property type="match status" value="1"/>
</dbReference>
<dbReference type="InterPro" id="IPR027383">
    <property type="entry name" value="Znf_put"/>
</dbReference>
<feature type="compositionally biased region" description="Low complexity" evidence="3">
    <location>
        <begin position="151"/>
        <end position="162"/>
    </location>
</feature>
<proteinExistence type="inferred from homology"/>
<dbReference type="AlphaFoldDB" id="A0A920CDS9"/>
<evidence type="ECO:0000313" key="7">
    <source>
        <dbReference type="Proteomes" id="UP000679779"/>
    </source>
</evidence>
<dbReference type="Gene3D" id="1.10.10.1320">
    <property type="entry name" value="Anti-sigma factor, zinc-finger domain"/>
    <property type="match status" value="1"/>
</dbReference>
<comment type="similarity">
    <text evidence="1">Belongs to the zinc-associated anti-sigma factor (ZAS) superfamily. Anti-sigma-W factor family.</text>
</comment>
<evidence type="ECO:0000256" key="4">
    <source>
        <dbReference type="SAM" id="Phobius"/>
    </source>
</evidence>
<organism evidence="6 7">
    <name type="scientific">Paenibacillus albilobatus</name>
    <dbReference type="NCBI Taxonomy" id="2716884"/>
    <lineage>
        <taxon>Bacteria</taxon>
        <taxon>Bacillati</taxon>
        <taxon>Bacillota</taxon>
        <taxon>Bacilli</taxon>
        <taxon>Bacillales</taxon>
        <taxon>Paenibacillaceae</taxon>
        <taxon>Paenibacillus</taxon>
    </lineage>
</organism>
<keyword evidence="4" id="KW-1133">Transmembrane helix</keyword>
<evidence type="ECO:0000256" key="3">
    <source>
        <dbReference type="SAM" id="MobiDB-lite"/>
    </source>
</evidence>
<evidence type="ECO:0000256" key="1">
    <source>
        <dbReference type="ARBA" id="ARBA00024353"/>
    </source>
</evidence>